<feature type="domain" description="Methyltransferase" evidence="3">
    <location>
        <begin position="52"/>
        <end position="142"/>
    </location>
</feature>
<organism evidence="4 5">
    <name type="scientific">Streptacidiphilus cavernicola</name>
    <dbReference type="NCBI Taxonomy" id="3342716"/>
    <lineage>
        <taxon>Bacteria</taxon>
        <taxon>Bacillati</taxon>
        <taxon>Actinomycetota</taxon>
        <taxon>Actinomycetes</taxon>
        <taxon>Kitasatosporales</taxon>
        <taxon>Streptomycetaceae</taxon>
        <taxon>Streptacidiphilus</taxon>
    </lineage>
</organism>
<dbReference type="InterPro" id="IPR041698">
    <property type="entry name" value="Methyltransf_25"/>
</dbReference>
<dbReference type="SUPFAM" id="SSF53335">
    <property type="entry name" value="S-adenosyl-L-methionine-dependent methyltransferases"/>
    <property type="match status" value="1"/>
</dbReference>
<dbReference type="EMBL" id="JBHFAB010000013">
    <property type="protein sequence ID" value="MFC1418762.1"/>
    <property type="molecule type" value="Genomic_DNA"/>
</dbReference>
<dbReference type="GO" id="GO:0008168">
    <property type="term" value="F:methyltransferase activity"/>
    <property type="evidence" value="ECO:0007669"/>
    <property type="project" value="UniProtKB-KW"/>
</dbReference>
<dbReference type="Pfam" id="PF13649">
    <property type="entry name" value="Methyltransf_25"/>
    <property type="match status" value="1"/>
</dbReference>
<dbReference type="InterPro" id="IPR029063">
    <property type="entry name" value="SAM-dependent_MTases_sf"/>
</dbReference>
<dbReference type="GO" id="GO:0032259">
    <property type="term" value="P:methylation"/>
    <property type="evidence" value="ECO:0007669"/>
    <property type="project" value="UniProtKB-KW"/>
</dbReference>
<dbReference type="EC" id="2.1.1.-" evidence="4"/>
<dbReference type="RefSeq" id="WP_380537558.1">
    <property type="nucleotide sequence ID" value="NZ_JBHFAB010000013.1"/>
</dbReference>
<evidence type="ECO:0000313" key="5">
    <source>
        <dbReference type="Proteomes" id="UP001592531"/>
    </source>
</evidence>
<evidence type="ECO:0000313" key="4">
    <source>
        <dbReference type="EMBL" id="MFC1418762.1"/>
    </source>
</evidence>
<evidence type="ECO:0000256" key="2">
    <source>
        <dbReference type="ARBA" id="ARBA00022679"/>
    </source>
</evidence>
<evidence type="ECO:0000259" key="3">
    <source>
        <dbReference type="Pfam" id="PF13649"/>
    </source>
</evidence>
<name>A0ABV6VZ26_9ACTN</name>
<accession>A0ABV6VZ26</accession>
<keyword evidence="1 4" id="KW-0489">Methyltransferase</keyword>
<dbReference type="Gene3D" id="3.40.50.150">
    <property type="entry name" value="Vaccinia Virus protein VP39"/>
    <property type="match status" value="1"/>
</dbReference>
<dbReference type="PANTHER" id="PTHR44942:SF4">
    <property type="entry name" value="METHYLTRANSFERASE TYPE 11 DOMAIN-CONTAINING PROTEIN"/>
    <property type="match status" value="1"/>
</dbReference>
<gene>
    <name evidence="4" type="ORF">ACEZDE_19295</name>
</gene>
<dbReference type="Proteomes" id="UP001592531">
    <property type="component" value="Unassembled WGS sequence"/>
</dbReference>
<protein>
    <submittedName>
        <fullName evidence="4">Class I SAM-dependent methyltransferase</fullName>
        <ecNumber evidence="4">2.1.1.-</ecNumber>
    </submittedName>
</protein>
<sequence>MAPEDVTAQVSTWYAEQFDEGARLSQSADGRLELLRTRELLGRYLPQPPADVLDVGGGPGAHAAWLTDHGYRVHLVDPVQRHLDQARARTGCTVELGDARHLTAADASWDVVLLLGPLYHLLTPEDRSAALEQARRVVRPGGIVAAAAISRFASLAEHTSTGNLINVRLRASVEDILSTQQYDGRRGFTAAHFHTADQLTAEMTAAGLLPDAVYAVEGPMWGLVKAVEIRGGKPLADDDPVMLSALAAARLADPYPELLSAASHLLAVCRVPPALLNPAAKTGS</sequence>
<keyword evidence="5" id="KW-1185">Reference proteome</keyword>
<keyword evidence="2 4" id="KW-0808">Transferase</keyword>
<proteinExistence type="predicted"/>
<evidence type="ECO:0000256" key="1">
    <source>
        <dbReference type="ARBA" id="ARBA00022603"/>
    </source>
</evidence>
<dbReference type="PANTHER" id="PTHR44942">
    <property type="entry name" value="METHYLTRANSF_11 DOMAIN-CONTAINING PROTEIN"/>
    <property type="match status" value="1"/>
</dbReference>
<dbReference type="CDD" id="cd02440">
    <property type="entry name" value="AdoMet_MTases"/>
    <property type="match status" value="1"/>
</dbReference>
<reference evidence="4 5" key="1">
    <citation type="submission" date="2024-09" db="EMBL/GenBank/DDBJ databases">
        <authorList>
            <person name="Lee S.D."/>
        </authorList>
    </citation>
    <scope>NUCLEOTIDE SEQUENCE [LARGE SCALE GENOMIC DNA]</scope>
    <source>
        <strain evidence="4 5">N8-3</strain>
    </source>
</reference>
<comment type="caution">
    <text evidence="4">The sequence shown here is derived from an EMBL/GenBank/DDBJ whole genome shotgun (WGS) entry which is preliminary data.</text>
</comment>
<dbReference type="InterPro" id="IPR051052">
    <property type="entry name" value="Diverse_substrate_MTase"/>
</dbReference>